<dbReference type="EMBL" id="SRLE01000009">
    <property type="protein sequence ID" value="TGD72661.1"/>
    <property type="molecule type" value="Genomic_DNA"/>
</dbReference>
<name>A0A4Z0LZG6_9GAMM</name>
<evidence type="ECO:0000313" key="4">
    <source>
        <dbReference type="Proteomes" id="UP000298050"/>
    </source>
</evidence>
<feature type="region of interest" description="Disordered" evidence="1">
    <location>
        <begin position="1"/>
        <end position="36"/>
    </location>
</feature>
<dbReference type="AlphaFoldDB" id="A0A4Z0LZG6"/>
<sequence>MRQPNHTLSSPARAPNAGKTLAQRVAHPDTPVPPGQGLLARVTFGEPPADTAPCDFPCALLPVLPADACEDWLLPAADAEVGSHGPVRWSRVGGFVFAQVSAPLPTGADASAVTRDIYLELLRFQAAGEHPHLLRFWNFVPHINSGVGDEETYKRFCAGRLHAFREMAVTEAHFPAASAVGHAGSELVVQMLASDIPGEHHGNNKQVHAFEYPRQYGIASPSFARATSVDCGRRRLLFVSGTASIVGHATRFPHQLQGQLEVTIDNVSHLLEQTGTRADQMACMRVYLRNPADRASVAQALDAAFPAAQKNYVQADICRSDLLFEVECFCR</sequence>
<dbReference type="OrthoDB" id="1114505at2"/>
<reference evidence="3 4" key="1">
    <citation type="submission" date="2019-04" db="EMBL/GenBank/DDBJ databases">
        <title>Taxonomy of novel Haliea sp. from mangrove soil of West Coast of India.</title>
        <authorList>
            <person name="Verma A."/>
            <person name="Kumar P."/>
            <person name="Krishnamurthi S."/>
        </authorList>
    </citation>
    <scope>NUCLEOTIDE SEQUENCE [LARGE SCALE GENOMIC DNA]</scope>
    <source>
        <strain evidence="3 4">SAOS-164</strain>
    </source>
</reference>
<dbReference type="InterPro" id="IPR006175">
    <property type="entry name" value="YjgF/YER057c/UK114"/>
</dbReference>
<protein>
    <recommendedName>
        <fullName evidence="2">Chorismatase FkbO/Hyg5-like N-terminal domain-containing protein</fullName>
    </recommendedName>
</protein>
<gene>
    <name evidence="3" type="ORF">E4634_14160</name>
</gene>
<comment type="caution">
    <text evidence="3">The sequence shown here is derived from an EMBL/GenBank/DDBJ whole genome shotgun (WGS) entry which is preliminary data.</text>
</comment>
<feature type="domain" description="Chorismatase FkbO/Hyg5-like N-terminal" evidence="2">
    <location>
        <begin position="77"/>
        <end position="193"/>
    </location>
</feature>
<feature type="compositionally biased region" description="Polar residues" evidence="1">
    <location>
        <begin position="1"/>
        <end position="10"/>
    </location>
</feature>
<accession>A0A4Z0LZG6</accession>
<dbReference type="Pfam" id="PF01042">
    <property type="entry name" value="Ribonuc_L-PSP"/>
    <property type="match status" value="1"/>
</dbReference>
<proteinExistence type="predicted"/>
<dbReference type="InterPro" id="IPR035959">
    <property type="entry name" value="RutC-like_sf"/>
</dbReference>
<dbReference type="Proteomes" id="UP000298050">
    <property type="component" value="Unassembled WGS sequence"/>
</dbReference>
<dbReference type="SUPFAM" id="SSF55298">
    <property type="entry name" value="YjgF-like"/>
    <property type="match status" value="1"/>
</dbReference>
<evidence type="ECO:0000313" key="3">
    <source>
        <dbReference type="EMBL" id="TGD72661.1"/>
    </source>
</evidence>
<evidence type="ECO:0000259" key="2">
    <source>
        <dbReference type="Pfam" id="PF21168"/>
    </source>
</evidence>
<dbReference type="Gene3D" id="3.30.1330.40">
    <property type="entry name" value="RutC-like"/>
    <property type="match status" value="1"/>
</dbReference>
<keyword evidence="4" id="KW-1185">Reference proteome</keyword>
<organism evidence="3 4">
    <name type="scientific">Mangrovimicrobium sediminis</name>
    <dbReference type="NCBI Taxonomy" id="2562682"/>
    <lineage>
        <taxon>Bacteria</taxon>
        <taxon>Pseudomonadati</taxon>
        <taxon>Pseudomonadota</taxon>
        <taxon>Gammaproteobacteria</taxon>
        <taxon>Cellvibrionales</taxon>
        <taxon>Halieaceae</taxon>
        <taxon>Mangrovimicrobium</taxon>
    </lineage>
</organism>
<evidence type="ECO:0000256" key="1">
    <source>
        <dbReference type="SAM" id="MobiDB-lite"/>
    </source>
</evidence>
<dbReference type="InterPro" id="IPR049368">
    <property type="entry name" value="FkbO_Hyg5-like_N"/>
</dbReference>
<dbReference type="Pfam" id="PF21168">
    <property type="entry name" value="FkbO_Hyg5-like_N"/>
    <property type="match status" value="1"/>
</dbReference>
<dbReference type="RefSeq" id="WP_135444990.1">
    <property type="nucleotide sequence ID" value="NZ_SRLE01000009.1"/>
</dbReference>